<comment type="caution">
    <text evidence="9">The sequence shown here is derived from an EMBL/GenBank/DDBJ whole genome shotgun (WGS) entry which is preliminary data.</text>
</comment>
<feature type="transmembrane region" description="Helical" evidence="8">
    <location>
        <begin position="450"/>
        <end position="469"/>
    </location>
</feature>
<feature type="transmembrane region" description="Helical" evidence="8">
    <location>
        <begin position="426"/>
        <end position="444"/>
    </location>
</feature>
<evidence type="ECO:0000313" key="9">
    <source>
        <dbReference type="EMBL" id="TWB22196.1"/>
    </source>
</evidence>
<gene>
    <name evidence="9" type="ORF">FBZ88_11626</name>
</gene>
<keyword evidence="5 8" id="KW-1133">Transmembrane helix</keyword>
<feature type="transmembrane region" description="Helical" evidence="8">
    <location>
        <begin position="154"/>
        <end position="173"/>
    </location>
</feature>
<keyword evidence="6 8" id="KW-0472">Membrane</keyword>
<dbReference type="Pfam" id="PF04632">
    <property type="entry name" value="FUSC"/>
    <property type="match status" value="1"/>
</dbReference>
<dbReference type="EMBL" id="VITO01000016">
    <property type="protein sequence ID" value="TWB22196.1"/>
    <property type="molecule type" value="Genomic_DNA"/>
</dbReference>
<evidence type="ECO:0000256" key="2">
    <source>
        <dbReference type="ARBA" id="ARBA00022448"/>
    </source>
</evidence>
<dbReference type="GO" id="GO:0005886">
    <property type="term" value="C:plasma membrane"/>
    <property type="evidence" value="ECO:0007669"/>
    <property type="project" value="UniProtKB-SubCell"/>
</dbReference>
<evidence type="ECO:0000256" key="3">
    <source>
        <dbReference type="ARBA" id="ARBA00022475"/>
    </source>
</evidence>
<evidence type="ECO:0000313" key="10">
    <source>
        <dbReference type="Proteomes" id="UP000316545"/>
    </source>
</evidence>
<feature type="transmembrane region" description="Helical" evidence="8">
    <location>
        <begin position="21"/>
        <end position="39"/>
    </location>
</feature>
<dbReference type="GO" id="GO:0022857">
    <property type="term" value="F:transmembrane transporter activity"/>
    <property type="evidence" value="ECO:0007669"/>
    <property type="project" value="InterPro"/>
</dbReference>
<comment type="subcellular location">
    <subcellularLocation>
        <location evidence="1">Cell membrane</location>
        <topology evidence="1">Multi-pass membrane protein</topology>
    </subcellularLocation>
</comment>
<protein>
    <submittedName>
        <fullName evidence="9">Putative membrane protein YccC</fullName>
    </submittedName>
</protein>
<keyword evidence="3" id="KW-1003">Cell membrane</keyword>
<feature type="transmembrane region" description="Helical" evidence="8">
    <location>
        <begin position="120"/>
        <end position="138"/>
    </location>
</feature>
<evidence type="ECO:0000256" key="4">
    <source>
        <dbReference type="ARBA" id="ARBA00022692"/>
    </source>
</evidence>
<organism evidence="9 10">
    <name type="scientific">Nitrospirillum amazonense</name>
    <dbReference type="NCBI Taxonomy" id="28077"/>
    <lineage>
        <taxon>Bacteria</taxon>
        <taxon>Pseudomonadati</taxon>
        <taxon>Pseudomonadota</taxon>
        <taxon>Alphaproteobacteria</taxon>
        <taxon>Rhodospirillales</taxon>
        <taxon>Azospirillaceae</taxon>
        <taxon>Nitrospirillum</taxon>
    </lineage>
</organism>
<dbReference type="RefSeq" id="WP_145619109.1">
    <property type="nucleotide sequence ID" value="NZ_VITO01000016.1"/>
</dbReference>
<keyword evidence="2" id="KW-0813">Transport</keyword>
<accession>A0A560FKQ8</accession>
<name>A0A560FKQ8_9PROT</name>
<evidence type="ECO:0000256" key="8">
    <source>
        <dbReference type="SAM" id="Phobius"/>
    </source>
</evidence>
<dbReference type="AlphaFoldDB" id="A0A560FKQ8"/>
<evidence type="ECO:0000256" key="6">
    <source>
        <dbReference type="ARBA" id="ARBA00023136"/>
    </source>
</evidence>
<dbReference type="Proteomes" id="UP000316545">
    <property type="component" value="Unassembled WGS sequence"/>
</dbReference>
<proteinExistence type="predicted"/>
<feature type="transmembrane region" description="Helical" evidence="8">
    <location>
        <begin position="68"/>
        <end position="86"/>
    </location>
</feature>
<feature type="transmembrane region" description="Helical" evidence="8">
    <location>
        <begin position="92"/>
        <end position="113"/>
    </location>
</feature>
<reference evidence="9 10" key="1">
    <citation type="submission" date="2019-06" db="EMBL/GenBank/DDBJ databases">
        <title>Genomic Encyclopedia of Type Strains, Phase IV (KMG-V): Genome sequencing to study the core and pangenomes of soil and plant-associated prokaryotes.</title>
        <authorList>
            <person name="Whitman W."/>
        </authorList>
    </citation>
    <scope>NUCLEOTIDE SEQUENCE [LARGE SCALE GENOMIC DNA]</scope>
    <source>
        <strain evidence="9 10">BR 11865</strain>
    </source>
</reference>
<dbReference type="PANTHER" id="PTHR30509:SF9">
    <property type="entry name" value="MULTIDRUG RESISTANCE PROTEIN MDTO"/>
    <property type="match status" value="1"/>
</dbReference>
<keyword evidence="4 8" id="KW-0812">Transmembrane</keyword>
<evidence type="ECO:0000256" key="7">
    <source>
        <dbReference type="SAM" id="MobiDB-lite"/>
    </source>
</evidence>
<keyword evidence="10" id="KW-1185">Reference proteome</keyword>
<evidence type="ECO:0000256" key="1">
    <source>
        <dbReference type="ARBA" id="ARBA00004651"/>
    </source>
</evidence>
<feature type="transmembrane region" description="Helical" evidence="8">
    <location>
        <begin position="501"/>
        <end position="526"/>
    </location>
</feature>
<feature type="compositionally biased region" description="Pro residues" evidence="7">
    <location>
        <begin position="684"/>
        <end position="698"/>
    </location>
</feature>
<dbReference type="PANTHER" id="PTHR30509">
    <property type="entry name" value="P-HYDROXYBENZOIC ACID EFFLUX PUMP SUBUNIT-RELATED"/>
    <property type="match status" value="1"/>
</dbReference>
<feature type="transmembrane region" description="Helical" evidence="8">
    <location>
        <begin position="372"/>
        <end position="392"/>
    </location>
</feature>
<dbReference type="InterPro" id="IPR006726">
    <property type="entry name" value="PHBA_efflux_AaeB/fusaric-R"/>
</dbReference>
<sequence length="704" mass="74282">MTAAAWFSSLFRGFSKGAGDWMFAAKTAAAALAALYIGFSLDLPRPYWAAGTVFIVSQPLAGAMRSKGVFRVMGTVIGAVATVAIIPNLVDAPPLLCVAMALWTMVCLTLALLDRTPRSYIFMLAAYSTALIGFPTVTDPGTVFDAALARVEEITVGILCATVIGSVIFPRGIGPVVSDRIDAFAADVTRWARDALAGAEETAATRSDRRRLAADAVELQMMATHLDYDTSHLHGMSQEVRQLRQRLVMLLPILSGLGDRVRALKADGRPLPAALEALLADVGGWVADLEAPADRTADLRTRIAALRTAPANWHDVLTLNLLTRLKDLMDALQDCRDLRRYIISGGHGPKVRRRRGGRAGAEVVMHRDLGMALWSGAGAAITILLGSAFWIGTEWADGAIALEMAAVACCFFAAQDNPVPAILDFALYNAVAAVLAGIYIFAIMPHIDGFVMLAFALGPMFLLLGRVIANPRLAGRALAVGATLPTLAGLSNTYSADFASYLNSALALVLGMGFAGLVTALVRAVGAEWGARRILRACWYDIRAVADIRTPAPDGGLRPVFAGKLLDRMGLLVPRLAALPPGSEIAAADALADIRTGMNVLELRGVERALPIPARAAVDGALSQLADHYRAVCRAGAPRPPSPQLLAGIDAALAALMPLPDRKPRQALLALAGIRRALSDGVPDLPPPTPAVPAPPTPEESLAA</sequence>
<feature type="region of interest" description="Disordered" evidence="7">
    <location>
        <begin position="679"/>
        <end position="704"/>
    </location>
</feature>
<evidence type="ECO:0000256" key="5">
    <source>
        <dbReference type="ARBA" id="ARBA00022989"/>
    </source>
</evidence>